<proteinExistence type="predicted"/>
<accession>A0A0D0CYZ0</accession>
<protein>
    <submittedName>
        <fullName evidence="1">Uncharacterized protein</fullName>
    </submittedName>
</protein>
<dbReference type="EMBL" id="KN834770">
    <property type="protein sequence ID" value="KIK61683.1"/>
    <property type="molecule type" value="Genomic_DNA"/>
</dbReference>
<keyword evidence="2" id="KW-1185">Reference proteome</keyword>
<sequence length="240" mass="27737">MKEQHNPALTHLKSFMRWGDLWAWSFYGWAFIAGLEKYRKDKEFFKNHCFILRVQVGEATGKPIRKSQAFKAYKYHSSSFMTESEFKCAIHETIFSKDKETQSRYEDQVPRENNVVRIIILLESGHGLRMQLHQYLEAGFLAGFGPTSRAEGKALFDKLTDTTIAMLEDGSEQVIGTDVETRPKNFDGLDVDALAKRVGETYKERLKADMDVGNAAGFVDYIRMMQKEVTRETHMWLQVD</sequence>
<evidence type="ECO:0000313" key="1">
    <source>
        <dbReference type="EMBL" id="KIK61683.1"/>
    </source>
</evidence>
<dbReference type="AlphaFoldDB" id="A0A0D0CYZ0"/>
<reference evidence="1 2" key="1">
    <citation type="submission" date="2014-04" db="EMBL/GenBank/DDBJ databases">
        <title>Evolutionary Origins and Diversification of the Mycorrhizal Mutualists.</title>
        <authorList>
            <consortium name="DOE Joint Genome Institute"/>
            <consortium name="Mycorrhizal Genomics Consortium"/>
            <person name="Kohler A."/>
            <person name="Kuo A."/>
            <person name="Nagy L.G."/>
            <person name="Floudas D."/>
            <person name="Copeland A."/>
            <person name="Barry K.W."/>
            <person name="Cichocki N."/>
            <person name="Veneault-Fourrey C."/>
            <person name="LaButti K."/>
            <person name="Lindquist E.A."/>
            <person name="Lipzen A."/>
            <person name="Lundell T."/>
            <person name="Morin E."/>
            <person name="Murat C."/>
            <person name="Riley R."/>
            <person name="Ohm R."/>
            <person name="Sun H."/>
            <person name="Tunlid A."/>
            <person name="Henrissat B."/>
            <person name="Grigoriev I.V."/>
            <person name="Hibbett D.S."/>
            <person name="Martin F."/>
        </authorList>
    </citation>
    <scope>NUCLEOTIDE SEQUENCE [LARGE SCALE GENOMIC DNA]</scope>
    <source>
        <strain evidence="1 2">FD-317 M1</strain>
    </source>
</reference>
<name>A0A0D0CYZ0_9AGAR</name>
<gene>
    <name evidence="1" type="ORF">GYMLUDRAFT_42702</name>
</gene>
<evidence type="ECO:0000313" key="2">
    <source>
        <dbReference type="Proteomes" id="UP000053593"/>
    </source>
</evidence>
<organism evidence="1 2">
    <name type="scientific">Collybiopsis luxurians FD-317 M1</name>
    <dbReference type="NCBI Taxonomy" id="944289"/>
    <lineage>
        <taxon>Eukaryota</taxon>
        <taxon>Fungi</taxon>
        <taxon>Dikarya</taxon>
        <taxon>Basidiomycota</taxon>
        <taxon>Agaricomycotina</taxon>
        <taxon>Agaricomycetes</taxon>
        <taxon>Agaricomycetidae</taxon>
        <taxon>Agaricales</taxon>
        <taxon>Marasmiineae</taxon>
        <taxon>Omphalotaceae</taxon>
        <taxon>Collybiopsis</taxon>
        <taxon>Collybiopsis luxurians</taxon>
    </lineage>
</organism>
<dbReference type="HOGENOM" id="CLU_1156505_0_0_1"/>
<dbReference type="Proteomes" id="UP000053593">
    <property type="component" value="Unassembled WGS sequence"/>
</dbReference>